<comment type="caution">
    <text evidence="1">The sequence shown here is derived from an EMBL/GenBank/DDBJ whole genome shotgun (WGS) entry which is preliminary data.</text>
</comment>
<dbReference type="Proteomes" id="UP000236893">
    <property type="component" value="Unassembled WGS sequence"/>
</dbReference>
<proteinExistence type="predicted"/>
<organism evidence="1 2">
    <name type="scientific">Solitalea longa</name>
    <dbReference type="NCBI Taxonomy" id="2079460"/>
    <lineage>
        <taxon>Bacteria</taxon>
        <taxon>Pseudomonadati</taxon>
        <taxon>Bacteroidota</taxon>
        <taxon>Sphingobacteriia</taxon>
        <taxon>Sphingobacteriales</taxon>
        <taxon>Sphingobacteriaceae</taxon>
        <taxon>Solitalea</taxon>
    </lineage>
</organism>
<name>A0A2S5A786_9SPHI</name>
<accession>A0A2S5A786</accession>
<reference evidence="1 2" key="1">
    <citation type="submission" date="2018-01" db="EMBL/GenBank/DDBJ databases">
        <authorList>
            <person name="Gaut B.S."/>
            <person name="Morton B.R."/>
            <person name="Clegg M.T."/>
            <person name="Duvall M.R."/>
        </authorList>
    </citation>
    <scope>NUCLEOTIDE SEQUENCE [LARGE SCALE GENOMIC DNA]</scope>
    <source>
        <strain evidence="1 2">HR-AV</strain>
    </source>
</reference>
<evidence type="ECO:0000313" key="2">
    <source>
        <dbReference type="Proteomes" id="UP000236893"/>
    </source>
</evidence>
<dbReference type="AlphaFoldDB" id="A0A2S5A786"/>
<dbReference type="EMBL" id="PQVF01000003">
    <property type="protein sequence ID" value="POY37973.1"/>
    <property type="molecule type" value="Genomic_DNA"/>
</dbReference>
<dbReference type="OrthoDB" id="884081at2"/>
<evidence type="ECO:0000313" key="1">
    <source>
        <dbReference type="EMBL" id="POY37973.1"/>
    </source>
</evidence>
<protein>
    <submittedName>
        <fullName evidence="1">Uncharacterized protein</fullName>
    </submittedName>
</protein>
<keyword evidence="2" id="KW-1185">Reference proteome</keyword>
<sequence length="135" mass="15948">MTLDPEKYQQKLDLRIADFSTRFMNNAKWSKLFKKLSENCDLINKCLVKDVLDNILREIKIPALEKFDETFYSKGINDIMVGGPSTFKAIEWIEFPYQITERQTQDLLKIKNLLEQIGQLEIEYTPEKLMVFGYK</sequence>
<gene>
    <name evidence="1" type="ORF">C3K47_05465</name>
</gene>
<dbReference type="RefSeq" id="WP_103788104.1">
    <property type="nucleotide sequence ID" value="NZ_PQVF01000003.1"/>
</dbReference>